<accession>A0A1J1JC38</accession>
<organism evidence="1 2">
    <name type="scientific">Clunio marinus</name>
    <dbReference type="NCBI Taxonomy" id="568069"/>
    <lineage>
        <taxon>Eukaryota</taxon>
        <taxon>Metazoa</taxon>
        <taxon>Ecdysozoa</taxon>
        <taxon>Arthropoda</taxon>
        <taxon>Hexapoda</taxon>
        <taxon>Insecta</taxon>
        <taxon>Pterygota</taxon>
        <taxon>Neoptera</taxon>
        <taxon>Endopterygota</taxon>
        <taxon>Diptera</taxon>
        <taxon>Nematocera</taxon>
        <taxon>Chironomoidea</taxon>
        <taxon>Chironomidae</taxon>
        <taxon>Clunio</taxon>
    </lineage>
</organism>
<keyword evidence="2" id="KW-1185">Reference proteome</keyword>
<evidence type="ECO:0000313" key="2">
    <source>
        <dbReference type="Proteomes" id="UP000183832"/>
    </source>
</evidence>
<evidence type="ECO:0000313" key="1">
    <source>
        <dbReference type="EMBL" id="CRL08657.1"/>
    </source>
</evidence>
<proteinExistence type="predicted"/>
<reference evidence="1 2" key="1">
    <citation type="submission" date="2015-04" db="EMBL/GenBank/DDBJ databases">
        <authorList>
            <person name="Syromyatnikov M.Y."/>
            <person name="Popov V.N."/>
        </authorList>
    </citation>
    <scope>NUCLEOTIDE SEQUENCE [LARGE SCALE GENOMIC DNA]</scope>
</reference>
<dbReference type="EMBL" id="CVRI01000075">
    <property type="protein sequence ID" value="CRL08657.1"/>
    <property type="molecule type" value="Genomic_DNA"/>
</dbReference>
<gene>
    <name evidence="1" type="ORF">CLUMA_CG021489</name>
</gene>
<name>A0A1J1JC38_9DIPT</name>
<dbReference type="Proteomes" id="UP000183832">
    <property type="component" value="Unassembled WGS sequence"/>
</dbReference>
<protein>
    <submittedName>
        <fullName evidence="1">CLUMA_CG021489, isoform A</fullName>
    </submittedName>
</protein>
<sequence>MVLSYSQFSLKRKSMIVSQEMSNSTVRYATVSNFISKYASTCIDNNFPMTNSHYSDYLWFYKINLNKIQHFNLKEAFPSDVSVFIHSYFEIISHENSN</sequence>
<dbReference type="AlphaFoldDB" id="A0A1J1JC38"/>